<comment type="caution">
    <text evidence="2">The sequence shown here is derived from an EMBL/GenBank/DDBJ whole genome shotgun (WGS) entry which is preliminary data.</text>
</comment>
<dbReference type="OrthoDB" id="10649001at2759"/>
<evidence type="ECO:0000313" key="3">
    <source>
        <dbReference type="Proteomes" id="UP000824120"/>
    </source>
</evidence>
<proteinExistence type="predicted"/>
<feature type="compositionally biased region" description="Polar residues" evidence="1">
    <location>
        <begin position="20"/>
        <end position="29"/>
    </location>
</feature>
<organism evidence="2 3">
    <name type="scientific">Solanum commersonii</name>
    <name type="common">Commerson's wild potato</name>
    <name type="synonym">Commerson's nightshade</name>
    <dbReference type="NCBI Taxonomy" id="4109"/>
    <lineage>
        <taxon>Eukaryota</taxon>
        <taxon>Viridiplantae</taxon>
        <taxon>Streptophyta</taxon>
        <taxon>Embryophyta</taxon>
        <taxon>Tracheophyta</taxon>
        <taxon>Spermatophyta</taxon>
        <taxon>Magnoliopsida</taxon>
        <taxon>eudicotyledons</taxon>
        <taxon>Gunneridae</taxon>
        <taxon>Pentapetalae</taxon>
        <taxon>asterids</taxon>
        <taxon>lamiids</taxon>
        <taxon>Solanales</taxon>
        <taxon>Solanaceae</taxon>
        <taxon>Solanoideae</taxon>
        <taxon>Solaneae</taxon>
        <taxon>Solanum</taxon>
    </lineage>
</organism>
<dbReference type="Proteomes" id="UP000824120">
    <property type="component" value="Chromosome 3"/>
</dbReference>
<gene>
    <name evidence="2" type="ORF">H5410_014411</name>
</gene>
<reference evidence="2 3" key="1">
    <citation type="submission" date="2020-09" db="EMBL/GenBank/DDBJ databases">
        <title>De no assembly of potato wild relative species, Solanum commersonii.</title>
        <authorList>
            <person name="Cho K."/>
        </authorList>
    </citation>
    <scope>NUCLEOTIDE SEQUENCE [LARGE SCALE GENOMIC DNA]</scope>
    <source>
        <strain evidence="2">LZ3.2</strain>
        <tissue evidence="2">Leaf</tissue>
    </source>
</reference>
<name>A0A9J5ZR60_SOLCO</name>
<evidence type="ECO:0000256" key="1">
    <source>
        <dbReference type="SAM" id="MobiDB-lite"/>
    </source>
</evidence>
<dbReference type="EMBL" id="JACXVP010000003">
    <property type="protein sequence ID" value="KAG5614587.1"/>
    <property type="molecule type" value="Genomic_DNA"/>
</dbReference>
<evidence type="ECO:0000313" key="2">
    <source>
        <dbReference type="EMBL" id="KAG5614587.1"/>
    </source>
</evidence>
<feature type="region of interest" description="Disordered" evidence="1">
    <location>
        <begin position="1"/>
        <end position="29"/>
    </location>
</feature>
<protein>
    <submittedName>
        <fullName evidence="2">Uncharacterized protein</fullName>
    </submittedName>
</protein>
<accession>A0A9J5ZR60</accession>
<sequence>MAPKAKNMAGSTRSRKGEASGSSSGQEPTVNELGLRFIFENLGDCNLTLVRQFYANWLTEIKYKTMHVRGKNVKFSARILNKLLGTPNCDHEEFNNLKDKPPYKYI</sequence>
<keyword evidence="3" id="KW-1185">Reference proteome</keyword>
<dbReference type="AlphaFoldDB" id="A0A9J5ZR60"/>